<dbReference type="InterPro" id="IPR051919">
    <property type="entry name" value="W-dependent_AOR"/>
</dbReference>
<gene>
    <name evidence="11" type="ORF">KKC1_21770</name>
</gene>
<proteinExistence type="inferred from homology"/>
<dbReference type="Gene3D" id="3.60.9.10">
    <property type="entry name" value="Aldehyde ferredoxin oxidoreductase, N-terminal domain"/>
    <property type="match status" value="1"/>
</dbReference>
<evidence type="ECO:0000256" key="8">
    <source>
        <dbReference type="ARBA" id="ARBA00049934"/>
    </source>
</evidence>
<dbReference type="EMBL" id="BDGJ01000111">
    <property type="protein sequence ID" value="GAW93035.1"/>
    <property type="molecule type" value="Genomic_DNA"/>
</dbReference>
<dbReference type="GO" id="GO:0016625">
    <property type="term" value="F:oxidoreductase activity, acting on the aldehyde or oxo group of donors, iron-sulfur protein as acceptor"/>
    <property type="evidence" value="ECO:0007669"/>
    <property type="project" value="InterPro"/>
</dbReference>
<feature type="domain" description="Aldehyde ferredoxin oxidoreductase C-terminal" evidence="9">
    <location>
        <begin position="73"/>
        <end position="435"/>
    </location>
</feature>
<evidence type="ECO:0000256" key="6">
    <source>
        <dbReference type="ARBA" id="ARBA00023004"/>
    </source>
</evidence>
<keyword evidence="5" id="KW-0560">Oxidoreductase</keyword>
<dbReference type="GO" id="GO:0051539">
    <property type="term" value="F:4 iron, 4 sulfur cluster binding"/>
    <property type="evidence" value="ECO:0007669"/>
    <property type="project" value="UniProtKB-KW"/>
</dbReference>
<dbReference type="PANTHER" id="PTHR30038:SF9">
    <property type="entry name" value="ALDEHYDE FERREDOXIN OXIDOREDUCTASE"/>
    <property type="match status" value="1"/>
</dbReference>
<evidence type="ECO:0000259" key="10">
    <source>
        <dbReference type="Pfam" id="PF02730"/>
    </source>
</evidence>
<evidence type="ECO:0000256" key="2">
    <source>
        <dbReference type="ARBA" id="ARBA00011032"/>
    </source>
</evidence>
<dbReference type="Gene3D" id="1.10.569.10">
    <property type="entry name" value="Aldehyde Ferredoxin Oxidoreductase Protein, subunit A, domain 2"/>
    <property type="match status" value="1"/>
</dbReference>
<evidence type="ECO:0000256" key="5">
    <source>
        <dbReference type="ARBA" id="ARBA00023002"/>
    </source>
</evidence>
<name>A0A1Z5HUN3_9FIRM</name>
<dbReference type="InterPro" id="IPR013985">
    <property type="entry name" value="Ald_Fedxn_OxRdtase_dom3"/>
</dbReference>
<sequence length="439" mass="49410">MLEKVQFPGAQALVIGPAGENLVRFACLENNYWRSAGRTGMGAVMGSKKLKAIVFHGRAQCPVADEDLLRQCVSDIRAKAKDNKGVEAYQRYGTPVMVALMNSVRAFPTRYWSEGMFSQWEKVSGDYLRANYEVKSRACPRCLLACGKLTTVKDGPRRGLQVEGPEYETIYSFGGLCCIDNMDEILHLNDLCDRLGLDTITTGNLIALTMEATEQGKLKEQIRYGDAEAAARLVKQIAFRQGLGDVLAEGIVRASRELGMQDVAVHVKGLEPAGYDPRVLKGMALGYATSARGACHLRATFYKAELSGIIDPDTIEGKAELYCDWEDRLTIFNTMIFCVFFRDLIQWEDLIPVVKATTGLELSRDELRRKANDIITLTRLFNWENGFRRKDDALPKRLLTEPVKPSGKQISEEQFNRMLDDYYRIRGWDEEGKPVNFRL</sequence>
<evidence type="ECO:0000256" key="1">
    <source>
        <dbReference type="ARBA" id="ARBA00001966"/>
    </source>
</evidence>
<evidence type="ECO:0000256" key="4">
    <source>
        <dbReference type="ARBA" id="ARBA00022723"/>
    </source>
</evidence>
<dbReference type="InterPro" id="IPR036503">
    <property type="entry name" value="Ald_Fedxn_OxRdtase_N_sf"/>
</dbReference>
<protein>
    <submittedName>
        <fullName evidence="11">Tungsten-containing aldehyde ferredoxin oxidoreductase</fullName>
    </submittedName>
</protein>
<dbReference type="SUPFAM" id="SSF56228">
    <property type="entry name" value="Aldehyde ferredoxin oxidoreductase, N-terminal domain"/>
    <property type="match status" value="1"/>
</dbReference>
<reference evidence="12" key="1">
    <citation type="journal article" date="2017" name="Appl. Environ. Microbiol.">
        <title>Genomic Analysis of Calderihabitans maritimus KKC1, a Thermophilic, Hydrogenogenic, Carboxydotrophic Bacterium Isolated from Marine Sediment.</title>
        <authorList>
            <person name="Omae K."/>
            <person name="Yoneda Y."/>
            <person name="Fukuyama Y."/>
            <person name="Yoshida T."/>
            <person name="Sako Y."/>
        </authorList>
    </citation>
    <scope>NUCLEOTIDE SEQUENCE [LARGE SCALE GENOMIC DNA]</scope>
    <source>
        <strain evidence="12">KKC1</strain>
    </source>
</reference>
<comment type="caution">
    <text evidence="11">The sequence shown here is derived from an EMBL/GenBank/DDBJ whole genome shotgun (WGS) entry which is preliminary data.</text>
</comment>
<evidence type="ECO:0000313" key="12">
    <source>
        <dbReference type="Proteomes" id="UP000197032"/>
    </source>
</evidence>
<keyword evidence="3" id="KW-0004">4Fe-4S</keyword>
<dbReference type="InterPro" id="IPR001203">
    <property type="entry name" value="OxRdtase_Ald_Fedxn_C"/>
</dbReference>
<keyword evidence="6" id="KW-0408">Iron</keyword>
<dbReference type="AlphaFoldDB" id="A0A1Z5HUN3"/>
<comment type="cofactor">
    <cofactor evidence="8">
        <name>tungstopterin</name>
        <dbReference type="ChEBI" id="CHEBI:30402"/>
    </cofactor>
</comment>
<keyword evidence="7" id="KW-0411">Iron-sulfur</keyword>
<organism evidence="11 12">
    <name type="scientific">Calderihabitans maritimus</name>
    <dbReference type="NCBI Taxonomy" id="1246530"/>
    <lineage>
        <taxon>Bacteria</taxon>
        <taxon>Bacillati</taxon>
        <taxon>Bacillota</taxon>
        <taxon>Clostridia</taxon>
        <taxon>Neomoorellales</taxon>
        <taxon>Calderihabitantaceae</taxon>
        <taxon>Calderihabitans</taxon>
    </lineage>
</organism>
<dbReference type="SUPFAM" id="SSF48310">
    <property type="entry name" value="Aldehyde ferredoxin oxidoreductase, C-terminal domains"/>
    <property type="match status" value="1"/>
</dbReference>
<keyword evidence="4" id="KW-0479">Metal-binding</keyword>
<comment type="cofactor">
    <cofactor evidence="1">
        <name>[4Fe-4S] cluster</name>
        <dbReference type="ChEBI" id="CHEBI:49883"/>
    </cofactor>
</comment>
<dbReference type="PANTHER" id="PTHR30038">
    <property type="entry name" value="ALDEHYDE FERREDOXIN OXIDOREDUCTASE"/>
    <property type="match status" value="1"/>
</dbReference>
<dbReference type="GO" id="GO:0009055">
    <property type="term" value="F:electron transfer activity"/>
    <property type="evidence" value="ECO:0007669"/>
    <property type="project" value="InterPro"/>
</dbReference>
<dbReference type="Gene3D" id="1.10.599.10">
    <property type="entry name" value="Aldehyde Ferredoxin Oxidoreductase Protein, subunit A, domain 3"/>
    <property type="match status" value="1"/>
</dbReference>
<dbReference type="Pfam" id="PF01314">
    <property type="entry name" value="AFOR_C"/>
    <property type="match status" value="1"/>
</dbReference>
<dbReference type="InterPro" id="IPR013984">
    <property type="entry name" value="Ald_Fedxn_OxRdtase_dom2"/>
</dbReference>
<feature type="domain" description="Aldehyde ferredoxin oxidoreductase N-terminal" evidence="10">
    <location>
        <begin position="9"/>
        <end position="57"/>
    </location>
</feature>
<dbReference type="InterPro" id="IPR013983">
    <property type="entry name" value="Ald_Fedxn_OxRdtase_N"/>
</dbReference>
<dbReference type="GO" id="GO:0046872">
    <property type="term" value="F:metal ion binding"/>
    <property type="evidence" value="ECO:0007669"/>
    <property type="project" value="UniProtKB-KW"/>
</dbReference>
<dbReference type="InterPro" id="IPR036021">
    <property type="entry name" value="Tungsten_al_ferr_oxy-like_C"/>
</dbReference>
<evidence type="ECO:0000313" key="11">
    <source>
        <dbReference type="EMBL" id="GAW93035.1"/>
    </source>
</evidence>
<evidence type="ECO:0000259" key="9">
    <source>
        <dbReference type="Pfam" id="PF01314"/>
    </source>
</evidence>
<accession>A0A1Z5HUN3</accession>
<dbReference type="Proteomes" id="UP000197032">
    <property type="component" value="Unassembled WGS sequence"/>
</dbReference>
<evidence type="ECO:0000256" key="7">
    <source>
        <dbReference type="ARBA" id="ARBA00023014"/>
    </source>
</evidence>
<evidence type="ECO:0000256" key="3">
    <source>
        <dbReference type="ARBA" id="ARBA00022485"/>
    </source>
</evidence>
<comment type="similarity">
    <text evidence="2">Belongs to the AOR/FOR family.</text>
</comment>
<keyword evidence="12" id="KW-1185">Reference proteome</keyword>
<dbReference type="Pfam" id="PF02730">
    <property type="entry name" value="AFOR_N"/>
    <property type="match status" value="1"/>
</dbReference>